<dbReference type="Proteomes" id="UP000184278">
    <property type="component" value="Unassembled WGS sequence"/>
</dbReference>
<accession>A0A1M5ZFR8</accession>
<dbReference type="PANTHER" id="PTHR30627:SF24">
    <property type="entry name" value="PENICILLIN-BINDING PROTEIN 4B"/>
    <property type="match status" value="1"/>
</dbReference>
<evidence type="ECO:0000259" key="3">
    <source>
        <dbReference type="Pfam" id="PF21922"/>
    </source>
</evidence>
<dbReference type="AlphaFoldDB" id="A0A1M5ZFR8"/>
<feature type="domain" description="Penicillin-binding protein transpeptidase" evidence="2">
    <location>
        <begin position="162"/>
        <end position="470"/>
    </location>
</feature>
<organism evidence="4 5">
    <name type="scientific">Butyrivibrio fibrisolvens DSM 3071</name>
    <dbReference type="NCBI Taxonomy" id="1121131"/>
    <lineage>
        <taxon>Bacteria</taxon>
        <taxon>Bacillati</taxon>
        <taxon>Bacillota</taxon>
        <taxon>Clostridia</taxon>
        <taxon>Lachnospirales</taxon>
        <taxon>Lachnospiraceae</taxon>
        <taxon>Butyrivibrio</taxon>
    </lineage>
</organism>
<evidence type="ECO:0000259" key="2">
    <source>
        <dbReference type="Pfam" id="PF00905"/>
    </source>
</evidence>
<dbReference type="Gene3D" id="3.90.1310.10">
    <property type="entry name" value="Penicillin-binding protein 2a (Domain 2)"/>
    <property type="match status" value="1"/>
</dbReference>
<reference evidence="5" key="1">
    <citation type="submission" date="2016-11" db="EMBL/GenBank/DDBJ databases">
        <authorList>
            <person name="Varghese N."/>
            <person name="Submissions S."/>
        </authorList>
    </citation>
    <scope>NUCLEOTIDE SEQUENCE [LARGE SCALE GENOMIC DNA]</scope>
    <source>
        <strain evidence="5">DSM 3071</strain>
    </source>
</reference>
<dbReference type="Gene3D" id="3.40.710.10">
    <property type="entry name" value="DD-peptidase/beta-lactamase superfamily"/>
    <property type="match status" value="1"/>
</dbReference>
<keyword evidence="1" id="KW-0812">Transmembrane</keyword>
<dbReference type="InterPro" id="IPR012338">
    <property type="entry name" value="Beta-lactam/transpept-like"/>
</dbReference>
<dbReference type="Pfam" id="PF21922">
    <property type="entry name" value="PBP_dimer_2"/>
    <property type="match status" value="1"/>
</dbReference>
<evidence type="ECO:0000313" key="4">
    <source>
        <dbReference type="EMBL" id="SHI23039.1"/>
    </source>
</evidence>
<dbReference type="GO" id="GO:0071972">
    <property type="term" value="F:peptidoglycan L,D-transpeptidase activity"/>
    <property type="evidence" value="ECO:0007669"/>
    <property type="project" value="TreeGrafter"/>
</dbReference>
<dbReference type="GO" id="GO:0008658">
    <property type="term" value="F:penicillin binding"/>
    <property type="evidence" value="ECO:0007669"/>
    <property type="project" value="InterPro"/>
</dbReference>
<dbReference type="InterPro" id="IPR001460">
    <property type="entry name" value="PCN-bd_Tpept"/>
</dbReference>
<dbReference type="OrthoDB" id="9804124at2"/>
<dbReference type="GO" id="GO:0016740">
    <property type="term" value="F:transferase activity"/>
    <property type="evidence" value="ECO:0007669"/>
    <property type="project" value="UniProtKB-KW"/>
</dbReference>
<dbReference type="GO" id="GO:0071555">
    <property type="term" value="P:cell wall organization"/>
    <property type="evidence" value="ECO:0007669"/>
    <property type="project" value="TreeGrafter"/>
</dbReference>
<dbReference type="STRING" id="1121131.SAMN02745229_02232"/>
<gene>
    <name evidence="4" type="ORF">SAMN02745229_02232</name>
</gene>
<proteinExistence type="predicted"/>
<keyword evidence="4" id="KW-0808">Transferase</keyword>
<evidence type="ECO:0000313" key="5">
    <source>
        <dbReference type="Proteomes" id="UP000184278"/>
    </source>
</evidence>
<dbReference type="Pfam" id="PF00905">
    <property type="entry name" value="Transpeptidase"/>
    <property type="match status" value="1"/>
</dbReference>
<feature type="domain" description="Penicillin binding protein A dimerisation" evidence="3">
    <location>
        <begin position="62"/>
        <end position="126"/>
    </location>
</feature>
<dbReference type="InterPro" id="IPR054120">
    <property type="entry name" value="PBPA_dimer"/>
</dbReference>
<keyword evidence="1" id="KW-1133">Transmembrane helix</keyword>
<keyword evidence="1" id="KW-0472">Membrane</keyword>
<dbReference type="PANTHER" id="PTHR30627">
    <property type="entry name" value="PEPTIDOGLYCAN D,D-TRANSPEPTIDASE"/>
    <property type="match status" value="1"/>
</dbReference>
<dbReference type="InterPro" id="IPR050515">
    <property type="entry name" value="Beta-lactam/transpept"/>
</dbReference>
<dbReference type="SUPFAM" id="SSF56601">
    <property type="entry name" value="beta-lactamase/transpeptidase-like"/>
    <property type="match status" value="1"/>
</dbReference>
<evidence type="ECO:0000256" key="1">
    <source>
        <dbReference type="SAM" id="Phobius"/>
    </source>
</evidence>
<dbReference type="EMBL" id="FQXK01000018">
    <property type="protein sequence ID" value="SHI23039.1"/>
    <property type="molecule type" value="Genomic_DNA"/>
</dbReference>
<feature type="transmembrane region" description="Helical" evidence="1">
    <location>
        <begin position="14"/>
        <end position="38"/>
    </location>
</feature>
<name>A0A1M5ZFR8_BUTFI</name>
<sequence>MCLRRQEVLKNNKAIAFIAVFFTGLVVAMLVYIGWYSYAHRVDFVMNDYNKRASALQAENTRGSIISSDEVTLAYTQTDEAGNETRVYPYNDQFAHVVGYADMGAMGIEKSMKYYLINCNSSLSTKASYDDKGLKFPGDNVYTTINASLQILAYYSLGDYNGAVIISDPKTGAILAMVSKPDFDPNTIKADWNVLSNDKDTAALVNRCTQGLYPPGSTFKIVTSLEYIRENPSTYQNYTFSCKGTLTVNGSTIKCYHNQVHGALDFYSSFAKSCNSSYANIGLSLDQDKFAGTLKGLLFNQALPVDFPYSQSIATASTSLSDQDKMQLSIGQGATSVSPLHMNMITMAIANDGVLMKPYLVSSVKTADGKTVEEFSPETYGQLMTADEAAILTDMMQQVVVSGTAKGLKDSTYNAVGKTGSAEYSTFSTDSHAWFTGFAPKDDPQICVTIIMEKAGSGGHMAVPVAKRIFDEYFKVNSVQ</sequence>
<protein>
    <submittedName>
        <fullName evidence="4">Peptidoglycan glycosyltransferase</fullName>
    </submittedName>
</protein>
<dbReference type="GO" id="GO:0005886">
    <property type="term" value="C:plasma membrane"/>
    <property type="evidence" value="ECO:0007669"/>
    <property type="project" value="TreeGrafter"/>
</dbReference>
<keyword evidence="5" id="KW-1185">Reference proteome</keyword>